<gene>
    <name evidence="3" type="ORF">ACFSJ0_14075</name>
</gene>
<evidence type="ECO:0000259" key="2">
    <source>
        <dbReference type="Pfam" id="PF26604"/>
    </source>
</evidence>
<evidence type="ECO:0000256" key="1">
    <source>
        <dbReference type="SAM" id="Phobius"/>
    </source>
</evidence>
<sequence>MSFLVDVIGWLGAALLLFGYAMISASRMSSNGTPYQLVNLAGSIGLMVNSACNAAWPSAGLNLVWALIGTTALYKLVKIGIAK</sequence>
<comment type="caution">
    <text evidence="3">The sequence shown here is derived from an EMBL/GenBank/DDBJ whole genome shotgun (WGS) entry which is preliminary data.</text>
</comment>
<keyword evidence="1" id="KW-0472">Membrane</keyword>
<protein>
    <recommendedName>
        <fullName evidence="2">CBU-0592-like domain-containing protein</fullName>
    </recommendedName>
</protein>
<reference evidence="4" key="1">
    <citation type="journal article" date="2019" name="Int. J. Syst. Evol. Microbiol.">
        <title>The Global Catalogue of Microorganisms (GCM) 10K type strain sequencing project: providing services to taxonomists for standard genome sequencing and annotation.</title>
        <authorList>
            <consortium name="The Broad Institute Genomics Platform"/>
            <consortium name="The Broad Institute Genome Sequencing Center for Infectious Disease"/>
            <person name="Wu L."/>
            <person name="Ma J."/>
        </authorList>
    </citation>
    <scope>NUCLEOTIDE SEQUENCE [LARGE SCALE GENOMIC DNA]</scope>
    <source>
        <strain evidence="4">CGMCC 1.15399</strain>
    </source>
</reference>
<name>A0ABW4G6P0_9ACTN</name>
<organism evidence="3 4">
    <name type="scientific">Nonomuraea guangzhouensis</name>
    <dbReference type="NCBI Taxonomy" id="1291555"/>
    <lineage>
        <taxon>Bacteria</taxon>
        <taxon>Bacillati</taxon>
        <taxon>Actinomycetota</taxon>
        <taxon>Actinomycetes</taxon>
        <taxon>Streptosporangiales</taxon>
        <taxon>Streptosporangiaceae</taxon>
        <taxon>Nonomuraea</taxon>
    </lineage>
</organism>
<keyword evidence="4" id="KW-1185">Reference proteome</keyword>
<dbReference type="Pfam" id="PF26604">
    <property type="entry name" value="CBU_0592"/>
    <property type="match status" value="1"/>
</dbReference>
<dbReference type="RefSeq" id="WP_219533194.1">
    <property type="nucleotide sequence ID" value="NZ_JAHKRM010000017.1"/>
</dbReference>
<evidence type="ECO:0000313" key="4">
    <source>
        <dbReference type="Proteomes" id="UP001597097"/>
    </source>
</evidence>
<feature type="transmembrane region" description="Helical" evidence="1">
    <location>
        <begin position="7"/>
        <end position="25"/>
    </location>
</feature>
<dbReference type="Proteomes" id="UP001597097">
    <property type="component" value="Unassembled WGS sequence"/>
</dbReference>
<feature type="transmembrane region" description="Helical" evidence="1">
    <location>
        <begin position="62"/>
        <end position="81"/>
    </location>
</feature>
<keyword evidence="1" id="KW-1133">Transmembrane helix</keyword>
<dbReference type="NCBIfam" id="NF047864">
    <property type="entry name" value="CBU_0592_membra"/>
    <property type="match status" value="1"/>
</dbReference>
<feature type="domain" description="CBU-0592-like" evidence="2">
    <location>
        <begin position="5"/>
        <end position="78"/>
    </location>
</feature>
<dbReference type="InterPro" id="IPR058058">
    <property type="entry name" value="CBU_0592-like"/>
</dbReference>
<dbReference type="EMBL" id="JBHUCM010000013">
    <property type="protein sequence ID" value="MFD1538176.1"/>
    <property type="molecule type" value="Genomic_DNA"/>
</dbReference>
<proteinExistence type="predicted"/>
<evidence type="ECO:0000313" key="3">
    <source>
        <dbReference type="EMBL" id="MFD1538176.1"/>
    </source>
</evidence>
<accession>A0ABW4G6P0</accession>
<keyword evidence="1" id="KW-0812">Transmembrane</keyword>